<dbReference type="RefSeq" id="WP_313273407.1">
    <property type="nucleotide sequence ID" value="NZ_JASXSX010000001.1"/>
</dbReference>
<protein>
    <submittedName>
        <fullName evidence="5">Amidohydrolase family protein</fullName>
    </submittedName>
</protein>
<dbReference type="Proteomes" id="UP001247542">
    <property type="component" value="Unassembled WGS sequence"/>
</dbReference>
<evidence type="ECO:0000256" key="2">
    <source>
        <dbReference type="ARBA" id="ARBA00022801"/>
    </source>
</evidence>
<dbReference type="InterPro" id="IPR032466">
    <property type="entry name" value="Metal_Hydrolase"/>
</dbReference>
<comment type="similarity">
    <text evidence="1">Belongs to the metallo-dependent hydrolases superfamily. NagA family.</text>
</comment>
<reference evidence="5 6" key="1">
    <citation type="submission" date="2023-06" db="EMBL/GenBank/DDBJ databases">
        <title>Draft genome sequence of Gleimia hominis type strain CCUG 57540T.</title>
        <authorList>
            <person name="Salva-Serra F."/>
            <person name="Cardew S."/>
            <person name="Jensie Markopoulos S."/>
            <person name="Ohlen M."/>
            <person name="Inganas E."/>
            <person name="Svensson-Stadler L."/>
            <person name="Moore E.R.B."/>
        </authorList>
    </citation>
    <scope>NUCLEOTIDE SEQUENCE [LARGE SCALE GENOMIC DNA]</scope>
    <source>
        <strain evidence="5 6">CCUG 57540</strain>
    </source>
</reference>
<proteinExistence type="inferred from homology"/>
<evidence type="ECO:0000256" key="1">
    <source>
        <dbReference type="ARBA" id="ARBA00010716"/>
    </source>
</evidence>
<accession>A0ABU3IBA2</accession>
<evidence type="ECO:0000313" key="6">
    <source>
        <dbReference type="Proteomes" id="UP001247542"/>
    </source>
</evidence>
<feature type="domain" description="Amidohydrolase-related" evidence="4">
    <location>
        <begin position="52"/>
        <end position="172"/>
    </location>
</feature>
<dbReference type="SUPFAM" id="SSF51556">
    <property type="entry name" value="Metallo-dependent hydrolases"/>
    <property type="match status" value="1"/>
</dbReference>
<dbReference type="PANTHER" id="PTHR11113:SF14">
    <property type="entry name" value="N-ACETYLGLUCOSAMINE-6-PHOSPHATE DEACETYLASE"/>
    <property type="match status" value="1"/>
</dbReference>
<dbReference type="Gene3D" id="3.20.20.140">
    <property type="entry name" value="Metal-dependent hydrolases"/>
    <property type="match status" value="1"/>
</dbReference>
<evidence type="ECO:0000256" key="3">
    <source>
        <dbReference type="SAM" id="MobiDB-lite"/>
    </source>
</evidence>
<comment type="caution">
    <text evidence="5">The sequence shown here is derived from an EMBL/GenBank/DDBJ whole genome shotgun (WGS) entry which is preliminary data.</text>
</comment>
<name>A0ABU3IBA2_9ACTO</name>
<evidence type="ECO:0000313" key="5">
    <source>
        <dbReference type="EMBL" id="MDT3767655.1"/>
    </source>
</evidence>
<keyword evidence="6" id="KW-1185">Reference proteome</keyword>
<dbReference type="InterPro" id="IPR006680">
    <property type="entry name" value="Amidohydro-rel"/>
</dbReference>
<gene>
    <name evidence="5" type="ORF">QS713_06210</name>
</gene>
<dbReference type="Pfam" id="PF01979">
    <property type="entry name" value="Amidohydro_1"/>
    <property type="match status" value="1"/>
</dbReference>
<evidence type="ECO:0000259" key="4">
    <source>
        <dbReference type="Pfam" id="PF01979"/>
    </source>
</evidence>
<feature type="region of interest" description="Disordered" evidence="3">
    <location>
        <begin position="215"/>
        <end position="235"/>
    </location>
</feature>
<sequence length="429" mass="45355">MYYLGKVFNANGEIQAQGIQVEEGKVTRLLSKRDADQIRRQEASEDAETAAFITPGLVDLHCHGGGGYAFPDNYAPEQIETAILTHRKRGTTAMFASLVSLADPMPQIEALLPFCESGDLAGIHLEGPYVSKAKCGAQNPDVIRAVDRGELEHWLKAAGGYIKTITIAPEAEGALDALPVLAAYGAKPSWGHTSGTGAQAAAALEATVRAYDAHGQASGEAAPGHGTAETAQDAPDMPHCSDMRAGDPAQTVTHLFNGMIAVTHRAPGPVREFVQAARVGTTVCEMIADGQHLNLDLVEDLVEYLDDPHRAGALFVTDAIGAAGMGEGRYTLGGLEVEVKDGACWLVHKDSLAGGASLLADQFHLIASRGRIPLEAIIRATIGTPIRGGSVWDAPGVTTEFKPGQRANLIAWNEEYAPQTVIREGTKVQ</sequence>
<organism evidence="5 6">
    <name type="scientific">Gleimia hominis</name>
    <dbReference type="NCBI Taxonomy" id="595468"/>
    <lineage>
        <taxon>Bacteria</taxon>
        <taxon>Bacillati</taxon>
        <taxon>Actinomycetota</taxon>
        <taxon>Actinomycetes</taxon>
        <taxon>Actinomycetales</taxon>
        <taxon>Actinomycetaceae</taxon>
        <taxon>Gleimia</taxon>
    </lineage>
</organism>
<dbReference type="PANTHER" id="PTHR11113">
    <property type="entry name" value="N-ACETYLGLUCOSAMINE-6-PHOSPHATE DEACETYLASE"/>
    <property type="match status" value="1"/>
</dbReference>
<keyword evidence="2" id="KW-0378">Hydrolase</keyword>
<dbReference type="EMBL" id="JASXSX010000001">
    <property type="protein sequence ID" value="MDT3767655.1"/>
    <property type="molecule type" value="Genomic_DNA"/>
</dbReference>